<dbReference type="Proteomes" id="UP000886998">
    <property type="component" value="Unassembled WGS sequence"/>
</dbReference>
<feature type="region of interest" description="Disordered" evidence="1">
    <location>
        <begin position="33"/>
        <end position="80"/>
    </location>
</feature>
<evidence type="ECO:0000313" key="3">
    <source>
        <dbReference type="Proteomes" id="UP000886998"/>
    </source>
</evidence>
<protein>
    <submittedName>
        <fullName evidence="2">Uncharacterized protein</fullName>
    </submittedName>
</protein>
<feature type="compositionally biased region" description="Pro residues" evidence="1">
    <location>
        <begin position="39"/>
        <end position="50"/>
    </location>
</feature>
<name>A0A8X6X585_9ARAC</name>
<organism evidence="2 3">
    <name type="scientific">Trichonephila inaurata madagascariensis</name>
    <dbReference type="NCBI Taxonomy" id="2747483"/>
    <lineage>
        <taxon>Eukaryota</taxon>
        <taxon>Metazoa</taxon>
        <taxon>Ecdysozoa</taxon>
        <taxon>Arthropoda</taxon>
        <taxon>Chelicerata</taxon>
        <taxon>Arachnida</taxon>
        <taxon>Araneae</taxon>
        <taxon>Araneomorphae</taxon>
        <taxon>Entelegynae</taxon>
        <taxon>Araneoidea</taxon>
        <taxon>Nephilidae</taxon>
        <taxon>Trichonephila</taxon>
        <taxon>Trichonephila inaurata</taxon>
    </lineage>
</organism>
<dbReference type="EMBL" id="BMAV01005380">
    <property type="protein sequence ID" value="GFY46407.1"/>
    <property type="molecule type" value="Genomic_DNA"/>
</dbReference>
<accession>A0A8X6X585</accession>
<sequence>MCEVWQAAPHERLQENARYGRYMLPLPGQLPRKLLGLPEEPPNKPPPPPKVNFWEERTRRNLSRKPPPPHRPLQEIIATA</sequence>
<dbReference type="AlphaFoldDB" id="A0A8X6X585"/>
<evidence type="ECO:0000256" key="1">
    <source>
        <dbReference type="SAM" id="MobiDB-lite"/>
    </source>
</evidence>
<proteinExistence type="predicted"/>
<keyword evidence="3" id="KW-1185">Reference proteome</keyword>
<reference evidence="2" key="1">
    <citation type="submission" date="2020-08" db="EMBL/GenBank/DDBJ databases">
        <title>Multicomponent nature underlies the extraordinary mechanical properties of spider dragline silk.</title>
        <authorList>
            <person name="Kono N."/>
            <person name="Nakamura H."/>
            <person name="Mori M."/>
            <person name="Yoshida Y."/>
            <person name="Ohtoshi R."/>
            <person name="Malay A.D."/>
            <person name="Moran D.A.P."/>
            <person name="Tomita M."/>
            <person name="Numata K."/>
            <person name="Arakawa K."/>
        </authorList>
    </citation>
    <scope>NUCLEOTIDE SEQUENCE</scope>
</reference>
<comment type="caution">
    <text evidence="2">The sequence shown here is derived from an EMBL/GenBank/DDBJ whole genome shotgun (WGS) entry which is preliminary data.</text>
</comment>
<evidence type="ECO:0000313" key="2">
    <source>
        <dbReference type="EMBL" id="GFY46407.1"/>
    </source>
</evidence>
<gene>
    <name evidence="2" type="ORF">TNIN_380301</name>
</gene>